<name>A0A0C1F4U7_9SPHI</name>
<reference evidence="1 2" key="1">
    <citation type="submission" date="2014-10" db="EMBL/GenBank/DDBJ databases">
        <title>Pedobacter Kyungheensis.</title>
        <authorList>
            <person name="Anderson B.M."/>
            <person name="Newman J.D."/>
        </authorList>
    </citation>
    <scope>NUCLEOTIDE SEQUENCE [LARGE SCALE GENOMIC DNA]</scope>
    <source>
        <strain evidence="1 2">KACC 16221</strain>
    </source>
</reference>
<dbReference type="AlphaFoldDB" id="A0A0C1F4U7"/>
<accession>A0A0C1F4U7</accession>
<gene>
    <name evidence="1" type="ORF">OC25_26425</name>
</gene>
<keyword evidence="2" id="KW-1185">Reference proteome</keyword>
<organism evidence="1 2">
    <name type="scientific">Pedobacter kyungheensis</name>
    <dbReference type="NCBI Taxonomy" id="1069985"/>
    <lineage>
        <taxon>Bacteria</taxon>
        <taxon>Pseudomonadati</taxon>
        <taxon>Bacteroidota</taxon>
        <taxon>Sphingobacteriia</taxon>
        <taxon>Sphingobacteriales</taxon>
        <taxon>Sphingobacteriaceae</taxon>
        <taxon>Pedobacter</taxon>
    </lineage>
</organism>
<comment type="caution">
    <text evidence="1">The sequence shown here is derived from an EMBL/GenBank/DDBJ whole genome shotgun (WGS) entry which is preliminary data.</text>
</comment>
<proteinExistence type="predicted"/>
<evidence type="ECO:0000313" key="1">
    <source>
        <dbReference type="EMBL" id="KIA88182.1"/>
    </source>
</evidence>
<dbReference type="Proteomes" id="UP000031246">
    <property type="component" value="Unassembled WGS sequence"/>
</dbReference>
<evidence type="ECO:0000313" key="2">
    <source>
        <dbReference type="Proteomes" id="UP000031246"/>
    </source>
</evidence>
<dbReference type="EMBL" id="JSYN01000055">
    <property type="protein sequence ID" value="KIA88182.1"/>
    <property type="molecule type" value="Genomic_DNA"/>
</dbReference>
<protein>
    <submittedName>
        <fullName evidence="1">Uncharacterized protein</fullName>
    </submittedName>
</protein>
<sequence>MLKRVQHDAWGDPLHPVLRHRRFSQEKARKDLYSLSSPLPKAGTSACIGQGVDKRLETAAIQLFVAFYKNCAAIFYTDKNNIIA</sequence>